<dbReference type="Proteomes" id="UP000315295">
    <property type="component" value="Unassembled WGS sequence"/>
</dbReference>
<proteinExistence type="predicted"/>
<evidence type="ECO:0000313" key="2">
    <source>
        <dbReference type="EMBL" id="TQD93589.1"/>
    </source>
</evidence>
<name>A0A540M4Y7_MALBA</name>
<keyword evidence="3" id="KW-1185">Reference proteome</keyword>
<evidence type="ECO:0000313" key="3">
    <source>
        <dbReference type="Proteomes" id="UP000315295"/>
    </source>
</evidence>
<feature type="compositionally biased region" description="Basic and acidic residues" evidence="1">
    <location>
        <begin position="1"/>
        <end position="11"/>
    </location>
</feature>
<protein>
    <submittedName>
        <fullName evidence="2">Uncharacterized protein</fullName>
    </submittedName>
</protein>
<sequence>MEKIWKEETCGKESSSSTRGGERRAFGPGLVTAGTGWQGWSAIGVEGVNPCHVVGQDLGIIFRFKLVV</sequence>
<evidence type="ECO:0000256" key="1">
    <source>
        <dbReference type="SAM" id="MobiDB-lite"/>
    </source>
</evidence>
<gene>
    <name evidence="2" type="ORF">C1H46_020797</name>
</gene>
<accession>A0A540M4Y7</accession>
<feature type="region of interest" description="Disordered" evidence="1">
    <location>
        <begin position="1"/>
        <end position="25"/>
    </location>
</feature>
<dbReference type="EMBL" id="VIEB01000363">
    <property type="protein sequence ID" value="TQD93589.1"/>
    <property type="molecule type" value="Genomic_DNA"/>
</dbReference>
<comment type="caution">
    <text evidence="2">The sequence shown here is derived from an EMBL/GenBank/DDBJ whole genome shotgun (WGS) entry which is preliminary data.</text>
</comment>
<dbReference type="AlphaFoldDB" id="A0A540M4Y7"/>
<reference evidence="2 3" key="1">
    <citation type="journal article" date="2019" name="G3 (Bethesda)">
        <title>Sequencing of a Wild Apple (Malus baccata) Genome Unravels the Differences Between Cultivated and Wild Apple Species Regarding Disease Resistance and Cold Tolerance.</title>
        <authorList>
            <person name="Chen X."/>
        </authorList>
    </citation>
    <scope>NUCLEOTIDE SEQUENCE [LARGE SCALE GENOMIC DNA]</scope>
    <source>
        <strain evidence="3">cv. Shandingzi</strain>
        <tissue evidence="2">Leaves</tissue>
    </source>
</reference>
<organism evidence="2 3">
    <name type="scientific">Malus baccata</name>
    <name type="common">Siberian crab apple</name>
    <name type="synonym">Pyrus baccata</name>
    <dbReference type="NCBI Taxonomy" id="106549"/>
    <lineage>
        <taxon>Eukaryota</taxon>
        <taxon>Viridiplantae</taxon>
        <taxon>Streptophyta</taxon>
        <taxon>Embryophyta</taxon>
        <taxon>Tracheophyta</taxon>
        <taxon>Spermatophyta</taxon>
        <taxon>Magnoliopsida</taxon>
        <taxon>eudicotyledons</taxon>
        <taxon>Gunneridae</taxon>
        <taxon>Pentapetalae</taxon>
        <taxon>rosids</taxon>
        <taxon>fabids</taxon>
        <taxon>Rosales</taxon>
        <taxon>Rosaceae</taxon>
        <taxon>Amygdaloideae</taxon>
        <taxon>Maleae</taxon>
        <taxon>Malus</taxon>
    </lineage>
</organism>